<keyword evidence="6 14" id="KW-1133">Transmembrane helix</keyword>
<evidence type="ECO:0000256" key="13">
    <source>
        <dbReference type="RuleBase" id="RU000688"/>
    </source>
</evidence>
<evidence type="ECO:0000256" key="12">
    <source>
        <dbReference type="ARBA" id="ARBA00023224"/>
    </source>
</evidence>
<keyword evidence="2 14" id="KW-1003">Cell membrane</keyword>
<feature type="transmembrane region" description="Helical" evidence="14">
    <location>
        <begin position="101"/>
        <end position="121"/>
    </location>
</feature>
<feature type="domain" description="G-protein coupled receptors family 1 profile" evidence="15">
    <location>
        <begin position="41"/>
        <end position="290"/>
    </location>
</feature>
<comment type="similarity">
    <text evidence="13">Belongs to the G-protein coupled receptor 1 family.</text>
</comment>
<dbReference type="FunFam" id="1.20.1070.10:FF:000010">
    <property type="entry name" value="Olfactory receptor"/>
    <property type="match status" value="1"/>
</dbReference>
<organism evidence="16 17">
    <name type="scientific">Leptobrachium leishanense</name>
    <name type="common">Leishan spiny toad</name>
    <dbReference type="NCBI Taxonomy" id="445787"/>
    <lineage>
        <taxon>Eukaryota</taxon>
        <taxon>Metazoa</taxon>
        <taxon>Chordata</taxon>
        <taxon>Craniata</taxon>
        <taxon>Vertebrata</taxon>
        <taxon>Euteleostomi</taxon>
        <taxon>Amphibia</taxon>
        <taxon>Batrachia</taxon>
        <taxon>Anura</taxon>
        <taxon>Pelobatoidea</taxon>
        <taxon>Megophryidae</taxon>
        <taxon>Leptobrachium</taxon>
    </lineage>
</organism>
<evidence type="ECO:0000256" key="14">
    <source>
        <dbReference type="RuleBase" id="RU363047"/>
    </source>
</evidence>
<feature type="transmembrane region" description="Helical" evidence="14">
    <location>
        <begin position="273"/>
        <end position="292"/>
    </location>
</feature>
<accession>A0A8C5LZU6</accession>
<evidence type="ECO:0000256" key="7">
    <source>
        <dbReference type="ARBA" id="ARBA00023040"/>
    </source>
</evidence>
<dbReference type="InterPro" id="IPR050939">
    <property type="entry name" value="Olfactory_GPCR1"/>
</dbReference>
<keyword evidence="11" id="KW-0325">Glycoprotein</keyword>
<evidence type="ECO:0000256" key="2">
    <source>
        <dbReference type="ARBA" id="ARBA00022475"/>
    </source>
</evidence>
<dbReference type="PROSITE" id="PS50262">
    <property type="entry name" value="G_PROTEIN_RECEP_F1_2"/>
    <property type="match status" value="1"/>
</dbReference>
<dbReference type="GO" id="GO:0004984">
    <property type="term" value="F:olfactory receptor activity"/>
    <property type="evidence" value="ECO:0007669"/>
    <property type="project" value="InterPro"/>
</dbReference>
<dbReference type="InterPro" id="IPR000725">
    <property type="entry name" value="Olfact_rcpt"/>
</dbReference>
<dbReference type="Proteomes" id="UP000694569">
    <property type="component" value="Unplaced"/>
</dbReference>
<evidence type="ECO:0000256" key="6">
    <source>
        <dbReference type="ARBA" id="ARBA00022989"/>
    </source>
</evidence>
<evidence type="ECO:0000256" key="4">
    <source>
        <dbReference type="ARBA" id="ARBA00022692"/>
    </source>
</evidence>
<dbReference type="PANTHER" id="PTHR24242:SF253">
    <property type="entry name" value="OLFACTORY RECEPTOR-RELATED"/>
    <property type="match status" value="1"/>
</dbReference>
<evidence type="ECO:0000256" key="3">
    <source>
        <dbReference type="ARBA" id="ARBA00022606"/>
    </source>
</evidence>
<sequence length="311" mass="35308">MFEMNQTEVTEFKLTGLQDLPIIRPVLFLFIITIYMLTLCGNLIIIVLVVVVPSLKSPMYFFLTQLSLSDILLTTSITPKVLHVIIHEGSMITVTGCITQYYFYALSAATECLLLTVMSYDRYLAICKPLHYISIMDLKLQLLLVLLCWVLSCLASLFHVCLLCNLIFCGPHVIDHYFCDLEPIVELSCSEHTILDISLLIFVTLFVLFPFSYILFSYISIFITISHISSTEGKQKAFSTCSSHLIVVSMYYGTITIIYMVPSKGQSFNVKKVISLLYTMGTPLFNPIIYSLRNQEIKNAVTGIYKTLREN</sequence>
<dbReference type="Ensembl" id="ENSLLET00000005945.1">
    <property type="protein sequence ID" value="ENSLLEP00000005702.1"/>
    <property type="gene ID" value="ENSLLEG00000003609.1"/>
</dbReference>
<dbReference type="PRINTS" id="PR00245">
    <property type="entry name" value="OLFACTORYR"/>
</dbReference>
<feature type="transmembrane region" description="Helical" evidence="14">
    <location>
        <begin position="197"/>
        <end position="225"/>
    </location>
</feature>
<comment type="subcellular location">
    <subcellularLocation>
        <location evidence="1 14">Cell membrane</location>
        <topology evidence="1 14">Multi-pass membrane protein</topology>
    </subcellularLocation>
</comment>
<dbReference type="Gene3D" id="1.20.1070.10">
    <property type="entry name" value="Rhodopsin 7-helix transmembrane proteins"/>
    <property type="match status" value="1"/>
</dbReference>
<dbReference type="PROSITE" id="PS00237">
    <property type="entry name" value="G_PROTEIN_RECEP_F1_1"/>
    <property type="match status" value="1"/>
</dbReference>
<protein>
    <recommendedName>
        <fullName evidence="14">Olfactory receptor</fullName>
    </recommendedName>
</protein>
<evidence type="ECO:0000313" key="17">
    <source>
        <dbReference type="Proteomes" id="UP000694569"/>
    </source>
</evidence>
<dbReference type="InterPro" id="IPR000276">
    <property type="entry name" value="GPCR_Rhodpsn"/>
</dbReference>
<evidence type="ECO:0000256" key="5">
    <source>
        <dbReference type="ARBA" id="ARBA00022725"/>
    </source>
</evidence>
<keyword evidence="3 14" id="KW-0716">Sensory transduction</keyword>
<dbReference type="GO" id="GO:0005886">
    <property type="term" value="C:plasma membrane"/>
    <property type="evidence" value="ECO:0007669"/>
    <property type="project" value="UniProtKB-SubCell"/>
</dbReference>
<evidence type="ECO:0000259" key="15">
    <source>
        <dbReference type="PROSITE" id="PS50262"/>
    </source>
</evidence>
<evidence type="ECO:0000256" key="10">
    <source>
        <dbReference type="ARBA" id="ARBA00023170"/>
    </source>
</evidence>
<feature type="transmembrane region" description="Helical" evidence="14">
    <location>
        <begin position="237"/>
        <end position="261"/>
    </location>
</feature>
<keyword evidence="12 13" id="KW-0807">Transducer</keyword>
<dbReference type="PRINTS" id="PR00237">
    <property type="entry name" value="GPCRRHODOPSN"/>
</dbReference>
<dbReference type="GeneTree" id="ENSGT01150000286948"/>
<reference evidence="16" key="2">
    <citation type="submission" date="2025-09" db="UniProtKB">
        <authorList>
            <consortium name="Ensembl"/>
        </authorList>
    </citation>
    <scope>IDENTIFICATION</scope>
</reference>
<dbReference type="AlphaFoldDB" id="A0A8C5LZU6"/>
<keyword evidence="8 14" id="KW-0472">Membrane</keyword>
<keyword evidence="17" id="KW-1185">Reference proteome</keyword>
<evidence type="ECO:0000313" key="16">
    <source>
        <dbReference type="Ensembl" id="ENSLLEP00000005702.1"/>
    </source>
</evidence>
<evidence type="ECO:0000256" key="8">
    <source>
        <dbReference type="ARBA" id="ARBA00023136"/>
    </source>
</evidence>
<dbReference type="Pfam" id="PF13853">
    <property type="entry name" value="7tm_4"/>
    <property type="match status" value="1"/>
</dbReference>
<dbReference type="InterPro" id="IPR017452">
    <property type="entry name" value="GPCR_Rhodpsn_7TM"/>
</dbReference>
<keyword evidence="4 13" id="KW-0812">Transmembrane</keyword>
<keyword evidence="10 13" id="KW-0675">Receptor</keyword>
<name>A0A8C5LZU6_9ANUR</name>
<keyword evidence="7 13" id="KW-0297">G-protein coupled receptor</keyword>
<keyword evidence="9" id="KW-1015">Disulfide bond</keyword>
<evidence type="ECO:0000256" key="1">
    <source>
        <dbReference type="ARBA" id="ARBA00004651"/>
    </source>
</evidence>
<proteinExistence type="inferred from homology"/>
<keyword evidence="5 14" id="KW-0552">Olfaction</keyword>
<reference evidence="16" key="1">
    <citation type="submission" date="2025-08" db="UniProtKB">
        <authorList>
            <consortium name="Ensembl"/>
        </authorList>
    </citation>
    <scope>IDENTIFICATION</scope>
</reference>
<feature type="transmembrane region" description="Helical" evidence="14">
    <location>
        <begin position="26"/>
        <end position="52"/>
    </location>
</feature>
<feature type="transmembrane region" description="Helical" evidence="14">
    <location>
        <begin position="142"/>
        <end position="168"/>
    </location>
</feature>
<dbReference type="PANTHER" id="PTHR24242">
    <property type="entry name" value="G-PROTEIN COUPLED RECEPTOR"/>
    <property type="match status" value="1"/>
</dbReference>
<evidence type="ECO:0000256" key="11">
    <source>
        <dbReference type="ARBA" id="ARBA00023180"/>
    </source>
</evidence>
<dbReference type="SUPFAM" id="SSF81321">
    <property type="entry name" value="Family A G protein-coupled receptor-like"/>
    <property type="match status" value="1"/>
</dbReference>
<dbReference type="OrthoDB" id="5967130at2759"/>
<evidence type="ECO:0000256" key="9">
    <source>
        <dbReference type="ARBA" id="ARBA00023157"/>
    </source>
</evidence>
<dbReference type="GO" id="GO:0004930">
    <property type="term" value="F:G protein-coupled receptor activity"/>
    <property type="evidence" value="ECO:0007669"/>
    <property type="project" value="UniProtKB-KW"/>
</dbReference>